<gene>
    <name evidence="2" type="ORF">ACFPK8_17610</name>
</gene>
<dbReference type="Proteomes" id="UP001595937">
    <property type="component" value="Unassembled WGS sequence"/>
</dbReference>
<evidence type="ECO:0000313" key="3">
    <source>
        <dbReference type="Proteomes" id="UP001595937"/>
    </source>
</evidence>
<dbReference type="GeneID" id="303296990"/>
<dbReference type="RefSeq" id="WP_226850972.1">
    <property type="nucleotide sequence ID" value="NZ_BAAAIR010000033.1"/>
</dbReference>
<comment type="caution">
    <text evidence="2">The sequence shown here is derived from an EMBL/GenBank/DDBJ whole genome shotgun (WGS) entry which is preliminary data.</text>
</comment>
<keyword evidence="3" id="KW-1185">Reference proteome</keyword>
<reference evidence="3" key="1">
    <citation type="journal article" date="2019" name="Int. J. Syst. Evol. Microbiol.">
        <title>The Global Catalogue of Microorganisms (GCM) 10K type strain sequencing project: providing services to taxonomists for standard genome sequencing and annotation.</title>
        <authorList>
            <consortium name="The Broad Institute Genomics Platform"/>
            <consortium name="The Broad Institute Genome Sequencing Center for Infectious Disease"/>
            <person name="Wu L."/>
            <person name="Ma J."/>
        </authorList>
    </citation>
    <scope>NUCLEOTIDE SEQUENCE [LARGE SCALE GENOMIC DNA]</scope>
    <source>
        <strain evidence="3">CGMCC 1.16455</strain>
    </source>
</reference>
<evidence type="ECO:0000256" key="1">
    <source>
        <dbReference type="SAM" id="MobiDB-lite"/>
    </source>
</evidence>
<organism evidence="2 3">
    <name type="scientific">Brachybacterium tyrofermentans</name>
    <dbReference type="NCBI Taxonomy" id="47848"/>
    <lineage>
        <taxon>Bacteria</taxon>
        <taxon>Bacillati</taxon>
        <taxon>Actinomycetota</taxon>
        <taxon>Actinomycetes</taxon>
        <taxon>Micrococcales</taxon>
        <taxon>Dermabacteraceae</taxon>
        <taxon>Brachybacterium</taxon>
    </lineage>
</organism>
<protein>
    <submittedName>
        <fullName evidence="2">Uncharacterized protein</fullName>
    </submittedName>
</protein>
<feature type="region of interest" description="Disordered" evidence="1">
    <location>
        <begin position="49"/>
        <end position="75"/>
    </location>
</feature>
<name>A0ABW0FJE0_9MICO</name>
<proteinExistence type="predicted"/>
<accession>A0ABW0FJE0</accession>
<evidence type="ECO:0000313" key="2">
    <source>
        <dbReference type="EMBL" id="MFC5299337.1"/>
    </source>
</evidence>
<dbReference type="EMBL" id="JBHSLN010000087">
    <property type="protein sequence ID" value="MFC5299337.1"/>
    <property type="molecule type" value="Genomic_DNA"/>
</dbReference>
<sequence>MHERSEISSFQPTDAWNMDWPYDVWTQVGVQASISGPDAATAVQDFVESLEHEPDSDDPGGAGLHYRGGYTAEVTTPDDGEVWQIVLASAGEDGLGSVQDAADDLVAALRQASGEVRLAWSELPATRARTAP</sequence>